<dbReference type="Proteomes" id="UP000561438">
    <property type="component" value="Unassembled WGS sequence"/>
</dbReference>
<keyword evidence="12" id="KW-1185">Reference proteome</keyword>
<dbReference type="GO" id="GO:0002949">
    <property type="term" value="P:tRNA threonylcarbamoyladenosine modification"/>
    <property type="evidence" value="ECO:0007669"/>
    <property type="project" value="InterPro"/>
</dbReference>
<evidence type="ECO:0000256" key="4">
    <source>
        <dbReference type="ARBA" id="ARBA00022490"/>
    </source>
</evidence>
<dbReference type="AlphaFoldDB" id="A0A850GXE0"/>
<dbReference type="Pfam" id="PF02367">
    <property type="entry name" value="TsaE"/>
    <property type="match status" value="1"/>
</dbReference>
<evidence type="ECO:0000256" key="9">
    <source>
        <dbReference type="ARBA" id="ARBA00022842"/>
    </source>
</evidence>
<reference evidence="11 12" key="1">
    <citation type="submission" date="2020-06" db="EMBL/GenBank/DDBJ databases">
        <title>Altererythrobacter sp. HHU K3-1.</title>
        <authorList>
            <person name="Zhang D."/>
            <person name="Xue H."/>
        </authorList>
    </citation>
    <scope>NUCLEOTIDE SEQUENCE [LARGE SCALE GENOMIC DNA]</scope>
    <source>
        <strain evidence="11 12">HHU K3-1</strain>
    </source>
</reference>
<keyword evidence="11" id="KW-0808">Transferase</keyword>
<name>A0A850GXE0_9SPHN</name>
<evidence type="ECO:0000256" key="10">
    <source>
        <dbReference type="ARBA" id="ARBA00032441"/>
    </source>
</evidence>
<accession>A0A850GXE0</accession>
<dbReference type="GO" id="GO:0005737">
    <property type="term" value="C:cytoplasm"/>
    <property type="evidence" value="ECO:0007669"/>
    <property type="project" value="UniProtKB-SubCell"/>
</dbReference>
<dbReference type="InterPro" id="IPR003442">
    <property type="entry name" value="T6A_TsaE"/>
</dbReference>
<keyword evidence="4" id="KW-0963">Cytoplasm</keyword>
<organism evidence="11 12">
    <name type="scientific">Qipengyuania atrilutea</name>
    <dbReference type="NCBI Taxonomy" id="2744473"/>
    <lineage>
        <taxon>Bacteria</taxon>
        <taxon>Pseudomonadati</taxon>
        <taxon>Pseudomonadota</taxon>
        <taxon>Alphaproteobacteria</taxon>
        <taxon>Sphingomonadales</taxon>
        <taxon>Erythrobacteraceae</taxon>
        <taxon>Qipengyuania</taxon>
    </lineage>
</organism>
<dbReference type="RefSeq" id="WP_176266708.1">
    <property type="nucleotide sequence ID" value="NZ_JABWGV010000001.1"/>
</dbReference>
<dbReference type="SUPFAM" id="SSF52540">
    <property type="entry name" value="P-loop containing nucleoside triphosphate hydrolases"/>
    <property type="match status" value="1"/>
</dbReference>
<evidence type="ECO:0000256" key="1">
    <source>
        <dbReference type="ARBA" id="ARBA00004496"/>
    </source>
</evidence>
<dbReference type="GO" id="GO:0016740">
    <property type="term" value="F:transferase activity"/>
    <property type="evidence" value="ECO:0007669"/>
    <property type="project" value="UniProtKB-KW"/>
</dbReference>
<evidence type="ECO:0000256" key="8">
    <source>
        <dbReference type="ARBA" id="ARBA00022840"/>
    </source>
</evidence>
<keyword evidence="8" id="KW-0067">ATP-binding</keyword>
<keyword evidence="5" id="KW-0819">tRNA processing</keyword>
<comment type="similarity">
    <text evidence="2">Belongs to the TsaE family.</text>
</comment>
<evidence type="ECO:0000313" key="11">
    <source>
        <dbReference type="EMBL" id="NVD44231.1"/>
    </source>
</evidence>
<keyword evidence="7" id="KW-0547">Nucleotide-binding</keyword>
<dbReference type="Gene3D" id="3.40.50.300">
    <property type="entry name" value="P-loop containing nucleotide triphosphate hydrolases"/>
    <property type="match status" value="1"/>
</dbReference>
<dbReference type="PANTHER" id="PTHR33540">
    <property type="entry name" value="TRNA THREONYLCARBAMOYLADENOSINE BIOSYNTHESIS PROTEIN TSAE"/>
    <property type="match status" value="1"/>
</dbReference>
<evidence type="ECO:0000256" key="7">
    <source>
        <dbReference type="ARBA" id="ARBA00022741"/>
    </source>
</evidence>
<evidence type="ECO:0000256" key="5">
    <source>
        <dbReference type="ARBA" id="ARBA00022694"/>
    </source>
</evidence>
<gene>
    <name evidence="11" type="primary">tsaE</name>
    <name evidence="11" type="ORF">HUV48_04265</name>
</gene>
<dbReference type="NCBIfam" id="TIGR00150">
    <property type="entry name" value="T6A_YjeE"/>
    <property type="match status" value="1"/>
</dbReference>
<evidence type="ECO:0000256" key="3">
    <source>
        <dbReference type="ARBA" id="ARBA00019010"/>
    </source>
</evidence>
<dbReference type="PANTHER" id="PTHR33540:SF2">
    <property type="entry name" value="TRNA THREONYLCARBAMOYLADENOSINE BIOSYNTHESIS PROTEIN TSAE"/>
    <property type="match status" value="1"/>
</dbReference>
<protein>
    <recommendedName>
        <fullName evidence="3">tRNA threonylcarbamoyladenosine biosynthesis protein TsaE</fullName>
    </recommendedName>
    <alternativeName>
        <fullName evidence="10">t(6)A37 threonylcarbamoyladenosine biosynthesis protein TsaE</fullName>
    </alternativeName>
</protein>
<evidence type="ECO:0000256" key="6">
    <source>
        <dbReference type="ARBA" id="ARBA00022723"/>
    </source>
</evidence>
<comment type="caution">
    <text evidence="11">The sequence shown here is derived from an EMBL/GenBank/DDBJ whole genome shotgun (WGS) entry which is preliminary data.</text>
</comment>
<dbReference type="InterPro" id="IPR027417">
    <property type="entry name" value="P-loop_NTPase"/>
</dbReference>
<evidence type="ECO:0000313" key="12">
    <source>
        <dbReference type="Proteomes" id="UP000561438"/>
    </source>
</evidence>
<evidence type="ECO:0000256" key="2">
    <source>
        <dbReference type="ARBA" id="ARBA00007599"/>
    </source>
</evidence>
<comment type="subcellular location">
    <subcellularLocation>
        <location evidence="1">Cytoplasm</location>
    </subcellularLocation>
</comment>
<dbReference type="GO" id="GO:0005524">
    <property type="term" value="F:ATP binding"/>
    <property type="evidence" value="ECO:0007669"/>
    <property type="project" value="UniProtKB-KW"/>
</dbReference>
<keyword evidence="9" id="KW-0460">Magnesium</keyword>
<proteinExistence type="inferred from homology"/>
<sequence>MREELPDLSAMETFGSRIAARLQAGDVVELEGDLGAGKTTLARAIVAALGHAGEVPSPTFTILETYDGADLRLPVVHADFYRLEQPVEAEELGLEDYREGAALLAEWPDKAGGFAHEEACLTVTLEKRGEAGGDGRIALVRAGGAWLGRLP</sequence>
<keyword evidence="6" id="KW-0479">Metal-binding</keyword>
<dbReference type="EMBL" id="JABWGV010000001">
    <property type="protein sequence ID" value="NVD44231.1"/>
    <property type="molecule type" value="Genomic_DNA"/>
</dbReference>
<dbReference type="GO" id="GO:0046872">
    <property type="term" value="F:metal ion binding"/>
    <property type="evidence" value="ECO:0007669"/>
    <property type="project" value="UniProtKB-KW"/>
</dbReference>